<evidence type="ECO:0000256" key="1">
    <source>
        <dbReference type="ARBA" id="ARBA00001971"/>
    </source>
</evidence>
<dbReference type="InterPro" id="IPR002401">
    <property type="entry name" value="Cyt_P450_E_grp-I"/>
</dbReference>
<dbReference type="Gene3D" id="1.10.630.10">
    <property type="entry name" value="Cytochrome P450"/>
    <property type="match status" value="1"/>
</dbReference>
<accession>A0A8J2H7W5</accession>
<dbReference type="GO" id="GO:0016705">
    <property type="term" value="F:oxidoreductase activity, acting on paired donors, with incorporation or reduction of molecular oxygen"/>
    <property type="evidence" value="ECO:0007669"/>
    <property type="project" value="InterPro"/>
</dbReference>
<dbReference type="Pfam" id="PF00067">
    <property type="entry name" value="p450"/>
    <property type="match status" value="1"/>
</dbReference>
<dbReference type="PROSITE" id="PS00086">
    <property type="entry name" value="CYTOCHROME_P450"/>
    <property type="match status" value="1"/>
</dbReference>
<dbReference type="PANTHER" id="PTHR24291:SF105">
    <property type="entry name" value="CYTOCHROME P450 4P1-RELATED"/>
    <property type="match status" value="1"/>
</dbReference>
<dbReference type="GO" id="GO:0004497">
    <property type="term" value="F:monooxygenase activity"/>
    <property type="evidence" value="ECO:0007669"/>
    <property type="project" value="UniProtKB-KW"/>
</dbReference>
<evidence type="ECO:0000256" key="6">
    <source>
        <dbReference type="ARBA" id="ARBA00023002"/>
    </source>
</evidence>
<dbReference type="EMBL" id="CAJNRD030001118">
    <property type="protein sequence ID" value="CAG5083218.1"/>
    <property type="molecule type" value="Genomic_DNA"/>
</dbReference>
<keyword evidence="5 9" id="KW-0479">Metal-binding</keyword>
<evidence type="ECO:0000256" key="4">
    <source>
        <dbReference type="ARBA" id="ARBA00022617"/>
    </source>
</evidence>
<comment type="similarity">
    <text evidence="3 10">Belongs to the cytochrome P450 family.</text>
</comment>
<keyword evidence="7 9" id="KW-0408">Iron</keyword>
<dbReference type="GO" id="GO:0020037">
    <property type="term" value="F:heme binding"/>
    <property type="evidence" value="ECO:0007669"/>
    <property type="project" value="InterPro"/>
</dbReference>
<dbReference type="AlphaFoldDB" id="A0A8J2H7W5"/>
<dbReference type="InterPro" id="IPR050196">
    <property type="entry name" value="Cytochrome_P450_Monoox"/>
</dbReference>
<name>A0A8J2H7W5_COTCN</name>
<keyword evidence="6 10" id="KW-0560">Oxidoreductase</keyword>
<evidence type="ECO:0000256" key="2">
    <source>
        <dbReference type="ARBA" id="ARBA00003690"/>
    </source>
</evidence>
<dbReference type="InterPro" id="IPR036396">
    <property type="entry name" value="Cyt_P450_sf"/>
</dbReference>
<evidence type="ECO:0000256" key="7">
    <source>
        <dbReference type="ARBA" id="ARBA00023004"/>
    </source>
</evidence>
<comment type="cofactor">
    <cofactor evidence="1 9">
        <name>heme</name>
        <dbReference type="ChEBI" id="CHEBI:30413"/>
    </cofactor>
</comment>
<keyword evidence="8 10" id="KW-0503">Monooxygenase</keyword>
<evidence type="ECO:0000313" key="11">
    <source>
        <dbReference type="EMBL" id="CAG5083218.1"/>
    </source>
</evidence>
<dbReference type="Proteomes" id="UP000786811">
    <property type="component" value="Unassembled WGS sequence"/>
</dbReference>
<evidence type="ECO:0000256" key="8">
    <source>
        <dbReference type="ARBA" id="ARBA00023033"/>
    </source>
</evidence>
<evidence type="ECO:0000313" key="12">
    <source>
        <dbReference type="Proteomes" id="UP000786811"/>
    </source>
</evidence>
<dbReference type="InterPro" id="IPR017972">
    <property type="entry name" value="Cyt_P450_CS"/>
</dbReference>
<sequence length="249" mass="28704">MTENKTDFQPIQKSNKTKQKRLAFLDLLLSAVKRKTGVDERGIKEEVDTFVFEGHDTTSAALLFVILLLAEHQDIQNRVRAEIEEVLAENNGEANFNDLQRLTYLECCIKESLRLYPTVPTISRNTQEDLVLSKNLHCTVPKETILNVQIFDTHRDPNFWPRPNVFDPDRFLPENSVTRHPFSFIPFSAGSRNCIGQKFAMLELKTFMASLLYNFCLEPQETTADLRLIPDLVIRPAHPVYVKFVPIIR</sequence>
<comment type="caution">
    <text evidence="11">The sequence shown here is derived from an EMBL/GenBank/DDBJ whole genome shotgun (WGS) entry which is preliminary data.</text>
</comment>
<keyword evidence="12" id="KW-1185">Reference proteome</keyword>
<comment type="function">
    <text evidence="2">May be involved in the metabolism of insect hormones and in the breakdown of synthetic insecticides.</text>
</comment>
<protein>
    <submittedName>
        <fullName evidence="11">CYP4FQ4</fullName>
    </submittedName>
</protein>
<reference evidence="11" key="1">
    <citation type="submission" date="2021-04" db="EMBL/GenBank/DDBJ databases">
        <authorList>
            <person name="Chebbi M.A.C M."/>
        </authorList>
    </citation>
    <scope>NUCLEOTIDE SEQUENCE</scope>
</reference>
<evidence type="ECO:0000256" key="10">
    <source>
        <dbReference type="RuleBase" id="RU000461"/>
    </source>
</evidence>
<organism evidence="11 12">
    <name type="scientific">Cotesia congregata</name>
    <name type="common">Parasitoid wasp</name>
    <name type="synonym">Apanteles congregatus</name>
    <dbReference type="NCBI Taxonomy" id="51543"/>
    <lineage>
        <taxon>Eukaryota</taxon>
        <taxon>Metazoa</taxon>
        <taxon>Ecdysozoa</taxon>
        <taxon>Arthropoda</taxon>
        <taxon>Hexapoda</taxon>
        <taxon>Insecta</taxon>
        <taxon>Pterygota</taxon>
        <taxon>Neoptera</taxon>
        <taxon>Endopterygota</taxon>
        <taxon>Hymenoptera</taxon>
        <taxon>Apocrita</taxon>
        <taxon>Ichneumonoidea</taxon>
        <taxon>Braconidae</taxon>
        <taxon>Microgastrinae</taxon>
        <taxon>Cotesia</taxon>
    </lineage>
</organism>
<keyword evidence="4 9" id="KW-0349">Heme</keyword>
<dbReference type="GO" id="GO:0005506">
    <property type="term" value="F:iron ion binding"/>
    <property type="evidence" value="ECO:0007669"/>
    <property type="project" value="InterPro"/>
</dbReference>
<dbReference type="PANTHER" id="PTHR24291">
    <property type="entry name" value="CYTOCHROME P450 FAMILY 4"/>
    <property type="match status" value="1"/>
</dbReference>
<dbReference type="OrthoDB" id="1470350at2759"/>
<evidence type="ECO:0000256" key="9">
    <source>
        <dbReference type="PIRSR" id="PIRSR602401-1"/>
    </source>
</evidence>
<proteinExistence type="inferred from homology"/>
<dbReference type="InterPro" id="IPR001128">
    <property type="entry name" value="Cyt_P450"/>
</dbReference>
<dbReference type="SUPFAM" id="SSF48264">
    <property type="entry name" value="Cytochrome P450"/>
    <property type="match status" value="1"/>
</dbReference>
<feature type="binding site" description="axial binding residue" evidence="9">
    <location>
        <position position="194"/>
    </location>
    <ligand>
        <name>heme</name>
        <dbReference type="ChEBI" id="CHEBI:30413"/>
    </ligand>
    <ligandPart>
        <name>Fe</name>
        <dbReference type="ChEBI" id="CHEBI:18248"/>
    </ligandPart>
</feature>
<dbReference type="PRINTS" id="PR00385">
    <property type="entry name" value="P450"/>
</dbReference>
<evidence type="ECO:0000256" key="5">
    <source>
        <dbReference type="ARBA" id="ARBA00022723"/>
    </source>
</evidence>
<dbReference type="PRINTS" id="PR00463">
    <property type="entry name" value="EP450I"/>
</dbReference>
<gene>
    <name evidence="11" type="ORF">HICCMSTLAB_LOCUS3769</name>
</gene>
<evidence type="ECO:0000256" key="3">
    <source>
        <dbReference type="ARBA" id="ARBA00010617"/>
    </source>
</evidence>